<name>A0AAW1NX64_9CHLO</name>
<comment type="caution">
    <text evidence="2">The sequence shown here is derived from an EMBL/GenBank/DDBJ whole genome shotgun (WGS) entry which is preliminary data.</text>
</comment>
<organism evidence="2 3">
    <name type="scientific">Symbiochloris irregularis</name>
    <dbReference type="NCBI Taxonomy" id="706552"/>
    <lineage>
        <taxon>Eukaryota</taxon>
        <taxon>Viridiplantae</taxon>
        <taxon>Chlorophyta</taxon>
        <taxon>core chlorophytes</taxon>
        <taxon>Trebouxiophyceae</taxon>
        <taxon>Trebouxiales</taxon>
        <taxon>Trebouxiaceae</taxon>
        <taxon>Symbiochloris</taxon>
    </lineage>
</organism>
<feature type="transmembrane region" description="Helical" evidence="1">
    <location>
        <begin position="76"/>
        <end position="100"/>
    </location>
</feature>
<keyword evidence="1" id="KW-0472">Membrane</keyword>
<keyword evidence="3" id="KW-1185">Reference proteome</keyword>
<gene>
    <name evidence="2" type="ORF">WJX73_004918</name>
</gene>
<evidence type="ECO:0000313" key="3">
    <source>
        <dbReference type="Proteomes" id="UP001465755"/>
    </source>
</evidence>
<feature type="transmembrane region" description="Helical" evidence="1">
    <location>
        <begin position="12"/>
        <end position="39"/>
    </location>
</feature>
<sequence length="221" mass="23948">MLGSERPTGLAALFSYLLIGFVAASAVVGIGFVAFGFALQAPAKSFVPVCLVLIGILTLVASVFGYIGARFRPAYLLYYLIVAGVATFLQLVILLCIFFAENKVATAIQMESSTDASTRNYIVTQLTVGKWIFIWMCAGELIALGIALGMYLSGKVEGVYARMTPEEQHSQHTLELNSIKTGMGHSGQSTGNKLAARLQAKYGGSAMEDFMKGRRWYNWFG</sequence>
<dbReference type="EMBL" id="JALJOQ010000108">
    <property type="protein sequence ID" value="KAK9797366.1"/>
    <property type="molecule type" value="Genomic_DNA"/>
</dbReference>
<reference evidence="2 3" key="1">
    <citation type="journal article" date="2024" name="Nat. Commun.">
        <title>Phylogenomics reveals the evolutionary origins of lichenization in chlorophyte algae.</title>
        <authorList>
            <person name="Puginier C."/>
            <person name="Libourel C."/>
            <person name="Otte J."/>
            <person name="Skaloud P."/>
            <person name="Haon M."/>
            <person name="Grisel S."/>
            <person name="Petersen M."/>
            <person name="Berrin J.G."/>
            <person name="Delaux P.M."/>
            <person name="Dal Grande F."/>
            <person name="Keller J."/>
        </authorList>
    </citation>
    <scope>NUCLEOTIDE SEQUENCE [LARGE SCALE GENOMIC DNA]</scope>
    <source>
        <strain evidence="2 3">SAG 2036</strain>
    </source>
</reference>
<dbReference type="AlphaFoldDB" id="A0AAW1NX64"/>
<keyword evidence="1" id="KW-1133">Transmembrane helix</keyword>
<evidence type="ECO:0000256" key="1">
    <source>
        <dbReference type="SAM" id="Phobius"/>
    </source>
</evidence>
<dbReference type="Proteomes" id="UP001465755">
    <property type="component" value="Unassembled WGS sequence"/>
</dbReference>
<feature type="transmembrane region" description="Helical" evidence="1">
    <location>
        <begin position="45"/>
        <end position="69"/>
    </location>
</feature>
<evidence type="ECO:0000313" key="2">
    <source>
        <dbReference type="EMBL" id="KAK9797366.1"/>
    </source>
</evidence>
<protein>
    <submittedName>
        <fullName evidence="2">Uncharacterized protein</fullName>
    </submittedName>
</protein>
<keyword evidence="1" id="KW-0812">Transmembrane</keyword>
<proteinExistence type="predicted"/>
<feature type="transmembrane region" description="Helical" evidence="1">
    <location>
        <begin position="132"/>
        <end position="153"/>
    </location>
</feature>
<accession>A0AAW1NX64</accession>